<reference evidence="1" key="1">
    <citation type="submission" date="2020-11" db="EMBL/GenBank/DDBJ databases">
        <authorList>
            <person name="Tran Van P."/>
        </authorList>
    </citation>
    <scope>NUCLEOTIDE SEQUENCE</scope>
</reference>
<name>A0A7R9D972_TIMCR</name>
<proteinExistence type="predicted"/>
<dbReference type="EMBL" id="OC321674">
    <property type="protein sequence ID" value="CAD7410450.1"/>
    <property type="molecule type" value="Genomic_DNA"/>
</dbReference>
<gene>
    <name evidence="1" type="ORF">TCEB3V08_LOCUS10506</name>
</gene>
<dbReference type="AlphaFoldDB" id="A0A7R9D972"/>
<evidence type="ECO:0000313" key="1">
    <source>
        <dbReference type="EMBL" id="CAD7410450.1"/>
    </source>
</evidence>
<organism evidence="1">
    <name type="scientific">Timema cristinae</name>
    <name type="common">Walking stick</name>
    <dbReference type="NCBI Taxonomy" id="61476"/>
    <lineage>
        <taxon>Eukaryota</taxon>
        <taxon>Metazoa</taxon>
        <taxon>Ecdysozoa</taxon>
        <taxon>Arthropoda</taxon>
        <taxon>Hexapoda</taxon>
        <taxon>Insecta</taxon>
        <taxon>Pterygota</taxon>
        <taxon>Neoptera</taxon>
        <taxon>Polyneoptera</taxon>
        <taxon>Phasmatodea</taxon>
        <taxon>Timematodea</taxon>
        <taxon>Timematoidea</taxon>
        <taxon>Timematidae</taxon>
        <taxon>Timema</taxon>
    </lineage>
</organism>
<accession>A0A7R9D972</accession>
<protein>
    <submittedName>
        <fullName evidence="1">Uncharacterized protein</fullName>
    </submittedName>
</protein>
<sequence length="110" mass="12335">MLLIQHVTKERRPQEIVLMPRIDGSELQLPLDQIHVRHSGVLIECGRVHTALNAQQPCDEISCAGVPAHIVQCWSSSSHSTVQGVLLDHLHDRGMERSGLESRLGYRLSR</sequence>